<sequence>MKPQTPTAVLLALLFGQAVASPDMTTAQAYTVTSSSFTLPTENPHSTESMSLQAALLTTPSIEHEPPFATAEPTSYQVLPSEGYPPVGPTLTFPTIPTTLLVSSSATSQPKADIPNERRYELSSLEGPGHSPLKAPERRNPIMYPVGYPVVYLVTDDNPHDSSADEQQLNDFISNAGIVLALVGVVMTLLA</sequence>
<reference evidence="1 2" key="1">
    <citation type="journal article" date="2022" name="New Phytol.">
        <title>Ecological generalism drives hyperdiversity of secondary metabolite gene clusters in xylarialean endophytes.</title>
        <authorList>
            <person name="Franco M.E.E."/>
            <person name="Wisecaver J.H."/>
            <person name="Arnold A.E."/>
            <person name="Ju Y.M."/>
            <person name="Slot J.C."/>
            <person name="Ahrendt S."/>
            <person name="Moore L.P."/>
            <person name="Eastman K.E."/>
            <person name="Scott K."/>
            <person name="Konkel Z."/>
            <person name="Mondo S.J."/>
            <person name="Kuo A."/>
            <person name="Hayes R.D."/>
            <person name="Haridas S."/>
            <person name="Andreopoulos B."/>
            <person name="Riley R."/>
            <person name="LaButti K."/>
            <person name="Pangilinan J."/>
            <person name="Lipzen A."/>
            <person name="Amirebrahimi M."/>
            <person name="Yan J."/>
            <person name="Adam C."/>
            <person name="Keymanesh K."/>
            <person name="Ng V."/>
            <person name="Louie K."/>
            <person name="Northen T."/>
            <person name="Drula E."/>
            <person name="Henrissat B."/>
            <person name="Hsieh H.M."/>
            <person name="Youens-Clark K."/>
            <person name="Lutzoni F."/>
            <person name="Miadlikowska J."/>
            <person name="Eastwood D.C."/>
            <person name="Hamelin R.C."/>
            <person name="Grigoriev I.V."/>
            <person name="U'Ren J.M."/>
        </authorList>
    </citation>
    <scope>NUCLEOTIDE SEQUENCE [LARGE SCALE GENOMIC DNA]</scope>
    <source>
        <strain evidence="1 2">ER1909</strain>
    </source>
</reference>
<keyword evidence="2" id="KW-1185">Reference proteome</keyword>
<organism evidence="1 2">
    <name type="scientific">Hypoxylon rubiginosum</name>
    <dbReference type="NCBI Taxonomy" id="110542"/>
    <lineage>
        <taxon>Eukaryota</taxon>
        <taxon>Fungi</taxon>
        <taxon>Dikarya</taxon>
        <taxon>Ascomycota</taxon>
        <taxon>Pezizomycotina</taxon>
        <taxon>Sordariomycetes</taxon>
        <taxon>Xylariomycetidae</taxon>
        <taxon>Xylariales</taxon>
        <taxon>Hypoxylaceae</taxon>
        <taxon>Hypoxylon</taxon>
    </lineage>
</organism>
<gene>
    <name evidence="1" type="ORF">F4821DRAFT_254225</name>
</gene>
<dbReference type="Proteomes" id="UP001497680">
    <property type="component" value="Unassembled WGS sequence"/>
</dbReference>
<accession>A0ACC0DH91</accession>
<evidence type="ECO:0000313" key="2">
    <source>
        <dbReference type="Proteomes" id="UP001497680"/>
    </source>
</evidence>
<dbReference type="EMBL" id="MU394284">
    <property type="protein sequence ID" value="KAI6092107.1"/>
    <property type="molecule type" value="Genomic_DNA"/>
</dbReference>
<evidence type="ECO:0000313" key="1">
    <source>
        <dbReference type="EMBL" id="KAI6092107.1"/>
    </source>
</evidence>
<comment type="caution">
    <text evidence="1">The sequence shown here is derived from an EMBL/GenBank/DDBJ whole genome shotgun (WGS) entry which is preliminary data.</text>
</comment>
<proteinExistence type="predicted"/>
<protein>
    <submittedName>
        <fullName evidence="1">Uncharacterized protein</fullName>
    </submittedName>
</protein>
<name>A0ACC0DH91_9PEZI</name>